<evidence type="ECO:0000313" key="2">
    <source>
        <dbReference type="EMBL" id="GAA3753270.1"/>
    </source>
</evidence>
<name>A0ABP7G3R1_9FLAO</name>
<comment type="caution">
    <text evidence="2">The sequence shown here is derived from an EMBL/GenBank/DDBJ whole genome shotgun (WGS) entry which is preliminary data.</text>
</comment>
<dbReference type="Proteomes" id="UP001501367">
    <property type="component" value="Unassembled WGS sequence"/>
</dbReference>
<sequence length="100" mass="11941">MRPGMEIFINKKTVYIRIILYLSFVIPFVSKSIESIPMTYEENDWEKLSHEATFNKKEYKISKSDFILGGTFFEFPNSDNDNKMAHIRSNIRWRNNEIII</sequence>
<proteinExistence type="predicted"/>
<dbReference type="EMBL" id="BAABDT010000007">
    <property type="protein sequence ID" value="GAA3753270.1"/>
    <property type="molecule type" value="Genomic_DNA"/>
</dbReference>
<gene>
    <name evidence="2" type="ORF">GCM10022422_43870</name>
</gene>
<organism evidence="2 3">
    <name type="scientific">Flavobacterium ginsengisoli</name>
    <dbReference type="NCBI Taxonomy" id="871694"/>
    <lineage>
        <taxon>Bacteria</taxon>
        <taxon>Pseudomonadati</taxon>
        <taxon>Bacteroidota</taxon>
        <taxon>Flavobacteriia</taxon>
        <taxon>Flavobacteriales</taxon>
        <taxon>Flavobacteriaceae</taxon>
        <taxon>Flavobacterium</taxon>
    </lineage>
</organism>
<feature type="transmembrane region" description="Helical" evidence="1">
    <location>
        <begin position="12"/>
        <end position="30"/>
    </location>
</feature>
<evidence type="ECO:0000313" key="3">
    <source>
        <dbReference type="Proteomes" id="UP001501367"/>
    </source>
</evidence>
<evidence type="ECO:0000256" key="1">
    <source>
        <dbReference type="SAM" id="Phobius"/>
    </source>
</evidence>
<reference evidence="3" key="1">
    <citation type="journal article" date="2019" name="Int. J. Syst. Evol. Microbiol.">
        <title>The Global Catalogue of Microorganisms (GCM) 10K type strain sequencing project: providing services to taxonomists for standard genome sequencing and annotation.</title>
        <authorList>
            <consortium name="The Broad Institute Genomics Platform"/>
            <consortium name="The Broad Institute Genome Sequencing Center for Infectious Disease"/>
            <person name="Wu L."/>
            <person name="Ma J."/>
        </authorList>
    </citation>
    <scope>NUCLEOTIDE SEQUENCE [LARGE SCALE GENOMIC DNA]</scope>
    <source>
        <strain evidence="3">JCM 17336</strain>
    </source>
</reference>
<keyword evidence="1" id="KW-0472">Membrane</keyword>
<keyword evidence="1" id="KW-0812">Transmembrane</keyword>
<accession>A0ABP7G3R1</accession>
<keyword evidence="3" id="KW-1185">Reference proteome</keyword>
<protein>
    <submittedName>
        <fullName evidence="2">Uncharacterized protein</fullName>
    </submittedName>
</protein>
<keyword evidence="1" id="KW-1133">Transmembrane helix</keyword>